<dbReference type="EMBL" id="CAJNOJ010000186">
    <property type="protein sequence ID" value="CAF1261050.1"/>
    <property type="molecule type" value="Genomic_DNA"/>
</dbReference>
<dbReference type="PANTHER" id="PTHR33444:SF7">
    <property type="entry name" value="TRANSMEMBRANE PROTEIN 272"/>
    <property type="match status" value="1"/>
</dbReference>
<protein>
    <submittedName>
        <fullName evidence="3">Uncharacterized protein</fullName>
    </submittedName>
</protein>
<evidence type="ECO:0000313" key="2">
    <source>
        <dbReference type="EMBL" id="CAF0840133.1"/>
    </source>
</evidence>
<evidence type="ECO:0000313" key="5">
    <source>
        <dbReference type="Proteomes" id="UP000663852"/>
    </source>
</evidence>
<keyword evidence="4" id="KW-1185">Reference proteome</keyword>
<gene>
    <name evidence="3" type="ORF">EDS130_LOCUS28514</name>
    <name evidence="2" type="ORF">XAT740_LOCUS4923</name>
</gene>
<feature type="transmembrane region" description="Helical" evidence="1">
    <location>
        <begin position="61"/>
        <end position="87"/>
    </location>
</feature>
<proteinExistence type="predicted"/>
<keyword evidence="1" id="KW-1133">Transmembrane helix</keyword>
<keyword evidence="1" id="KW-0472">Membrane</keyword>
<evidence type="ECO:0000256" key="1">
    <source>
        <dbReference type="SAM" id="Phobius"/>
    </source>
</evidence>
<keyword evidence="1" id="KW-0812">Transmembrane</keyword>
<sequence length="234" mass="27260">MAASVASERNHRTYAQRAQERLPFYLNLTTLSALPRPREREIIVKNPRYDPNWGILDSKNLILTAFITMVVKSILFAIPPLIMGIVYRSQCQVQEWIPRFLMVLGVECIVENICLLIAMVIIMFVQRKKSKAEIYKQQKLSMAVWAGIGTICTLAWYIAGSVWVYGVKNRVQFDDAQSPNYCHPGVYWYTFVWCILWYAYLPIAISCFPYMYKSEKNLVESEQMFNPREIAVKY</sequence>
<dbReference type="PANTHER" id="PTHR33444">
    <property type="entry name" value="SI:DKEY-19B23.12-RELATED"/>
    <property type="match status" value="1"/>
</dbReference>
<feature type="transmembrane region" description="Helical" evidence="1">
    <location>
        <begin position="143"/>
        <end position="166"/>
    </location>
</feature>
<dbReference type="OrthoDB" id="6157510at2759"/>
<dbReference type="EMBL" id="CAJNOR010000208">
    <property type="protein sequence ID" value="CAF0840133.1"/>
    <property type="molecule type" value="Genomic_DNA"/>
</dbReference>
<evidence type="ECO:0000313" key="4">
    <source>
        <dbReference type="Proteomes" id="UP000663828"/>
    </source>
</evidence>
<reference evidence="3" key="1">
    <citation type="submission" date="2021-02" db="EMBL/GenBank/DDBJ databases">
        <authorList>
            <person name="Nowell W R."/>
        </authorList>
    </citation>
    <scope>NUCLEOTIDE SEQUENCE</scope>
</reference>
<feature type="transmembrane region" description="Helical" evidence="1">
    <location>
        <begin position="99"/>
        <end position="122"/>
    </location>
</feature>
<dbReference type="AlphaFoldDB" id="A0A815ASQ3"/>
<organism evidence="3 5">
    <name type="scientific">Adineta ricciae</name>
    <name type="common">Rotifer</name>
    <dbReference type="NCBI Taxonomy" id="249248"/>
    <lineage>
        <taxon>Eukaryota</taxon>
        <taxon>Metazoa</taxon>
        <taxon>Spiralia</taxon>
        <taxon>Gnathifera</taxon>
        <taxon>Rotifera</taxon>
        <taxon>Eurotatoria</taxon>
        <taxon>Bdelloidea</taxon>
        <taxon>Adinetida</taxon>
        <taxon>Adinetidae</taxon>
        <taxon>Adineta</taxon>
    </lineage>
</organism>
<dbReference type="Proteomes" id="UP000663852">
    <property type="component" value="Unassembled WGS sequence"/>
</dbReference>
<dbReference type="InterPro" id="IPR040350">
    <property type="entry name" value="TMEM272"/>
</dbReference>
<accession>A0A815ASQ3</accession>
<dbReference type="Proteomes" id="UP000663828">
    <property type="component" value="Unassembled WGS sequence"/>
</dbReference>
<comment type="caution">
    <text evidence="3">The sequence shown here is derived from an EMBL/GenBank/DDBJ whole genome shotgun (WGS) entry which is preliminary data.</text>
</comment>
<feature type="transmembrane region" description="Helical" evidence="1">
    <location>
        <begin position="186"/>
        <end position="208"/>
    </location>
</feature>
<evidence type="ECO:0000313" key="3">
    <source>
        <dbReference type="EMBL" id="CAF1261050.1"/>
    </source>
</evidence>
<name>A0A815ASQ3_ADIRI</name>